<feature type="compositionally biased region" description="Polar residues" evidence="1">
    <location>
        <begin position="329"/>
        <end position="345"/>
    </location>
</feature>
<sequence>MVPLSPLGHRMVKKVNANLSVAVTYSPVPDLPTKIDCTVEFINTRHTGPADDEEEATDKAQTGGWFRGLWSSEKTPLSSDDESHLPLLLGYVQMVGFVRLNHNLDSASLADTGADVLWKNADYLDEYKNDNSADKVNAVLQTPFFKDRAGPHPKKGKIGGLPDLQAKKFDKTSAYLLHDLFFGFNSLELPTENTPSPSDIQQEALAEGVSESVAPFYVTSQHLLFTSLRLSRGKDVVYKVRADGPGEAFPPSYNMKSTGSAGDGGVLSIGYSFVVGVSEEIDGVVTQRSIYFPLEHRPGKKVLGREWLQQDYLQESVVRQDWAEECTTSTGTEVENRNRQMNSINGRKGEKNTQGDQNDDLKENAIEKRSNGETNALTAGHTTNGDNDNDIGHTSPDNTEDHPEGPQDSDHGSMFHKRRGKFLQELDTLIERSVQVVGANERRKSSVVVQNPAGYVEQIPNRLKISYSIRVNNQGLCDLTLSKPYFRVGDDMTIFFQPPTEQTGPTKVVGATIHIEAHEIFHLGNNRSYVNIYKVTPTQKCNLYAEALATSFSDIKGGGATTTLNVPSFLAQQFQASTLMDLKYFLVCRFVLNNFDKAEGGGLMDEKPEQYIEFARHYEGESESTDFMFSVPLTILP</sequence>
<feature type="compositionally biased region" description="Basic and acidic residues" evidence="1">
    <location>
        <begin position="399"/>
        <end position="413"/>
    </location>
</feature>
<dbReference type="Pfam" id="PF08737">
    <property type="entry name" value="Rgp1"/>
    <property type="match status" value="1"/>
</dbReference>
<feature type="compositionally biased region" description="Basic and acidic residues" evidence="1">
    <location>
        <begin position="347"/>
        <end position="371"/>
    </location>
</feature>
<dbReference type="PANTHER" id="PTHR12507">
    <property type="entry name" value="REDUCED GROWTH PHENOTYPE 1 RGP1, YEAST -RELATED"/>
    <property type="match status" value="1"/>
</dbReference>
<name>A0AA91Q4K4_CLALS</name>
<dbReference type="EMBL" id="LYUB02000002">
    <property type="protein sequence ID" value="OVF10588.1"/>
    <property type="molecule type" value="Genomic_DNA"/>
</dbReference>
<evidence type="ECO:0000313" key="2">
    <source>
        <dbReference type="EMBL" id="OVF10588.1"/>
    </source>
</evidence>
<dbReference type="Proteomes" id="UP000195602">
    <property type="component" value="Unassembled WGS sequence"/>
</dbReference>
<feature type="region of interest" description="Disordered" evidence="1">
    <location>
        <begin position="329"/>
        <end position="414"/>
    </location>
</feature>
<feature type="compositionally biased region" description="Polar residues" evidence="1">
    <location>
        <begin position="372"/>
        <end position="386"/>
    </location>
</feature>
<evidence type="ECO:0000313" key="3">
    <source>
        <dbReference type="Proteomes" id="UP000195602"/>
    </source>
</evidence>
<gene>
    <name evidence="2" type="ORF">A9F13_02g04213</name>
</gene>
<dbReference type="InterPro" id="IPR014848">
    <property type="entry name" value="Rgp1"/>
</dbReference>
<dbReference type="KEGG" id="clus:A9F13_02g04213"/>
<evidence type="ECO:0008006" key="4">
    <source>
        <dbReference type="Google" id="ProtNLM"/>
    </source>
</evidence>
<evidence type="ECO:0000256" key="1">
    <source>
        <dbReference type="SAM" id="MobiDB-lite"/>
    </source>
</evidence>
<reference evidence="2 3" key="1">
    <citation type="submission" date="2017-04" db="EMBL/GenBank/DDBJ databases">
        <title>Draft genome of the yeast Clavispora lusitaniae type strain CBS 6936.</title>
        <authorList>
            <person name="Durrens P."/>
            <person name="Klopp C."/>
            <person name="Biteau N."/>
            <person name="Fitton-Ouhabi V."/>
            <person name="Dementhon K."/>
            <person name="Accoceberry I."/>
            <person name="Sherman D.J."/>
            <person name="Noel T."/>
        </authorList>
    </citation>
    <scope>NUCLEOTIDE SEQUENCE [LARGE SCALE GENOMIC DNA]</scope>
    <source>
        <strain evidence="2 3">CBS 6936</strain>
    </source>
</reference>
<protein>
    <recommendedName>
        <fullName evidence="4">Rgp1-domain-containing protein</fullName>
    </recommendedName>
</protein>
<dbReference type="AlphaFoldDB" id="A0AA91Q4K4"/>
<comment type="caution">
    <text evidence="2">The sequence shown here is derived from an EMBL/GenBank/DDBJ whole genome shotgun (WGS) entry which is preliminary data.</text>
</comment>
<accession>A0AA91Q4K4</accession>
<proteinExistence type="predicted"/>
<organism evidence="2 3">
    <name type="scientific">Clavispora lusitaniae</name>
    <name type="common">Candida lusitaniae</name>
    <dbReference type="NCBI Taxonomy" id="36911"/>
    <lineage>
        <taxon>Eukaryota</taxon>
        <taxon>Fungi</taxon>
        <taxon>Dikarya</taxon>
        <taxon>Ascomycota</taxon>
        <taxon>Saccharomycotina</taxon>
        <taxon>Pichiomycetes</taxon>
        <taxon>Metschnikowiaceae</taxon>
        <taxon>Clavispora</taxon>
    </lineage>
</organism>